<name>A0A1J8Q5W3_9AGAM</name>
<organism evidence="2 3">
    <name type="scientific">Rhizopogon vesiculosus</name>
    <dbReference type="NCBI Taxonomy" id="180088"/>
    <lineage>
        <taxon>Eukaryota</taxon>
        <taxon>Fungi</taxon>
        <taxon>Dikarya</taxon>
        <taxon>Basidiomycota</taxon>
        <taxon>Agaricomycotina</taxon>
        <taxon>Agaricomycetes</taxon>
        <taxon>Agaricomycetidae</taxon>
        <taxon>Boletales</taxon>
        <taxon>Suillineae</taxon>
        <taxon>Rhizopogonaceae</taxon>
        <taxon>Rhizopogon</taxon>
    </lineage>
</organism>
<dbReference type="InterPro" id="IPR036282">
    <property type="entry name" value="Glutathione-S-Trfase_C_sf"/>
</dbReference>
<dbReference type="Gene3D" id="1.20.1050.10">
    <property type="match status" value="1"/>
</dbReference>
<dbReference type="InterPro" id="IPR054416">
    <property type="entry name" value="GST_UstS-like_C"/>
</dbReference>
<feature type="non-terminal residue" evidence="2">
    <location>
        <position position="1"/>
    </location>
</feature>
<reference evidence="2 3" key="1">
    <citation type="submission" date="2016-03" db="EMBL/GenBank/DDBJ databases">
        <title>Comparative genomics of the ectomycorrhizal sister species Rhizopogon vinicolor and Rhizopogon vesiculosus (Basidiomycota: Boletales) reveals a divergence of the mating type B locus.</title>
        <authorList>
            <person name="Mujic A.B."/>
            <person name="Kuo A."/>
            <person name="Tritt A."/>
            <person name="Lipzen A."/>
            <person name="Chen C."/>
            <person name="Johnson J."/>
            <person name="Sharma A."/>
            <person name="Barry K."/>
            <person name="Grigoriev I.V."/>
            <person name="Spatafora J.W."/>
        </authorList>
    </citation>
    <scope>NUCLEOTIDE SEQUENCE [LARGE SCALE GENOMIC DNA]</scope>
    <source>
        <strain evidence="2 3">AM-OR11-056</strain>
    </source>
</reference>
<evidence type="ECO:0000313" key="3">
    <source>
        <dbReference type="Proteomes" id="UP000183567"/>
    </source>
</evidence>
<dbReference type="CDD" id="cd00299">
    <property type="entry name" value="GST_C_family"/>
    <property type="match status" value="1"/>
</dbReference>
<gene>
    <name evidence="2" type="ORF">AZE42_05482</name>
</gene>
<dbReference type="Pfam" id="PF22041">
    <property type="entry name" value="GST_C_7"/>
    <property type="match status" value="1"/>
</dbReference>
<keyword evidence="3" id="KW-1185">Reference proteome</keyword>
<dbReference type="EMBL" id="LVVM01002721">
    <property type="protein sequence ID" value="OJA16055.1"/>
    <property type="molecule type" value="Genomic_DNA"/>
</dbReference>
<sequence length="145" mass="16782">IFPNNSEALIRAFDSALTSLTNPAEKFILGRSAEILSPNSAKFFIEVRSKVLDLPWDEFTSEGPKREAQWELLEKAYNTVYDWYQRSNGKWIMGATFSYADIIVACFVLWYKRVLKEDEWARICSWNGGKWAQLLTDVEKECNLA</sequence>
<evidence type="ECO:0000313" key="2">
    <source>
        <dbReference type="EMBL" id="OJA16055.1"/>
    </source>
</evidence>
<proteinExistence type="predicted"/>
<dbReference type="SUPFAM" id="SSF47616">
    <property type="entry name" value="GST C-terminal domain-like"/>
    <property type="match status" value="1"/>
</dbReference>
<feature type="domain" description="Glutathione S-transferase UstS-like C-terminal" evidence="1">
    <location>
        <begin position="8"/>
        <end position="140"/>
    </location>
</feature>
<protein>
    <recommendedName>
        <fullName evidence="1">Glutathione S-transferase UstS-like C-terminal domain-containing protein</fullName>
    </recommendedName>
</protein>
<dbReference type="STRING" id="180088.A0A1J8Q5W3"/>
<dbReference type="AlphaFoldDB" id="A0A1J8Q5W3"/>
<dbReference type="Proteomes" id="UP000183567">
    <property type="component" value="Unassembled WGS sequence"/>
</dbReference>
<evidence type="ECO:0000259" key="1">
    <source>
        <dbReference type="Pfam" id="PF22041"/>
    </source>
</evidence>
<accession>A0A1J8Q5W3</accession>
<comment type="caution">
    <text evidence="2">The sequence shown here is derived from an EMBL/GenBank/DDBJ whole genome shotgun (WGS) entry which is preliminary data.</text>
</comment>
<dbReference type="OrthoDB" id="4951845at2759"/>